<feature type="domain" description="Protein kinase" evidence="18">
    <location>
        <begin position="293"/>
        <end position="569"/>
    </location>
</feature>
<keyword evidence="6 17" id="KW-0732">Signal</keyword>
<feature type="domain" description="Gnk2-homologous" evidence="19">
    <location>
        <begin position="131"/>
        <end position="237"/>
    </location>
</feature>
<evidence type="ECO:0000256" key="12">
    <source>
        <dbReference type="ARBA" id="ARBA00023136"/>
    </source>
</evidence>
<protein>
    <recommendedName>
        <fullName evidence="2">non-specific serine/threonine protein kinase</fullName>
        <ecNumber evidence="2">2.7.11.1</ecNumber>
    </recommendedName>
</protein>
<dbReference type="PROSITE" id="PS51473">
    <property type="entry name" value="GNK2"/>
    <property type="match status" value="2"/>
</dbReference>
<keyword evidence="3" id="KW-0723">Serine/threonine-protein kinase</keyword>
<evidence type="ECO:0000256" key="10">
    <source>
        <dbReference type="ARBA" id="ARBA00022840"/>
    </source>
</evidence>
<dbReference type="Pfam" id="PF01657">
    <property type="entry name" value="Stress-antifung"/>
    <property type="match status" value="2"/>
</dbReference>
<dbReference type="CDD" id="cd23509">
    <property type="entry name" value="Gnk2-like"/>
    <property type="match status" value="2"/>
</dbReference>
<comment type="subcellular location">
    <subcellularLocation>
        <location evidence="1">Membrane</location>
        <topology evidence="1">Single-pass membrane protein</topology>
    </subcellularLocation>
</comment>
<dbReference type="InterPro" id="IPR011009">
    <property type="entry name" value="Kinase-like_dom_sf"/>
</dbReference>
<dbReference type="EC" id="2.7.11.1" evidence="2"/>
<dbReference type="EMBL" id="DUZY01000001">
    <property type="protein sequence ID" value="DAD20610.1"/>
    <property type="molecule type" value="Genomic_DNA"/>
</dbReference>
<keyword evidence="8" id="KW-0547">Nucleotide-binding</keyword>
<dbReference type="Gene3D" id="3.30.430.20">
    <property type="entry name" value="Gnk2 domain, C-X8-C-X2-C motif"/>
    <property type="match status" value="2"/>
</dbReference>
<keyword evidence="12" id="KW-0472">Membrane</keyword>
<dbReference type="InterPro" id="IPR038408">
    <property type="entry name" value="GNK2_sf"/>
</dbReference>
<dbReference type="SUPFAM" id="SSF56112">
    <property type="entry name" value="Protein kinase-like (PK-like)"/>
    <property type="match status" value="1"/>
</dbReference>
<dbReference type="FunFam" id="3.30.200.20:FF:000195">
    <property type="entry name" value="G-type lectin S-receptor-like serine/threonine-protein kinase"/>
    <property type="match status" value="1"/>
</dbReference>
<evidence type="ECO:0000256" key="13">
    <source>
        <dbReference type="ARBA" id="ARBA00023157"/>
    </source>
</evidence>
<dbReference type="Gene3D" id="3.30.200.20">
    <property type="entry name" value="Phosphorylase Kinase, domain 1"/>
    <property type="match status" value="1"/>
</dbReference>
<keyword evidence="14" id="KW-0325">Glycoprotein</keyword>
<evidence type="ECO:0000256" key="4">
    <source>
        <dbReference type="ARBA" id="ARBA00022679"/>
    </source>
</evidence>
<dbReference type="InterPro" id="IPR008271">
    <property type="entry name" value="Ser/Thr_kinase_AS"/>
</dbReference>
<dbReference type="InterPro" id="IPR001245">
    <property type="entry name" value="Ser-Thr/Tyr_kinase_cat_dom"/>
</dbReference>
<evidence type="ECO:0000259" key="18">
    <source>
        <dbReference type="PROSITE" id="PS50011"/>
    </source>
</evidence>
<evidence type="ECO:0000256" key="8">
    <source>
        <dbReference type="ARBA" id="ARBA00022741"/>
    </source>
</evidence>
<comment type="catalytic activity">
    <reaction evidence="15">
        <text>L-threonyl-[protein] + ATP = O-phospho-L-threonyl-[protein] + ADP + H(+)</text>
        <dbReference type="Rhea" id="RHEA:46608"/>
        <dbReference type="Rhea" id="RHEA-COMP:11060"/>
        <dbReference type="Rhea" id="RHEA-COMP:11605"/>
        <dbReference type="ChEBI" id="CHEBI:15378"/>
        <dbReference type="ChEBI" id="CHEBI:30013"/>
        <dbReference type="ChEBI" id="CHEBI:30616"/>
        <dbReference type="ChEBI" id="CHEBI:61977"/>
        <dbReference type="ChEBI" id="CHEBI:456216"/>
        <dbReference type="EC" id="2.7.11.1"/>
    </reaction>
</comment>
<evidence type="ECO:0000256" key="2">
    <source>
        <dbReference type="ARBA" id="ARBA00012513"/>
    </source>
</evidence>
<dbReference type="SMART" id="SM00220">
    <property type="entry name" value="S_TKc"/>
    <property type="match status" value="1"/>
</dbReference>
<dbReference type="GO" id="GO:0004674">
    <property type="term" value="F:protein serine/threonine kinase activity"/>
    <property type="evidence" value="ECO:0007669"/>
    <property type="project" value="UniProtKB-KW"/>
</dbReference>
<dbReference type="GO" id="GO:0016020">
    <property type="term" value="C:membrane"/>
    <property type="evidence" value="ECO:0007669"/>
    <property type="project" value="UniProtKB-SubCell"/>
</dbReference>
<accession>A0A822XJQ6</accession>
<evidence type="ECO:0000256" key="14">
    <source>
        <dbReference type="ARBA" id="ARBA00023180"/>
    </source>
</evidence>
<dbReference type="PANTHER" id="PTHR27002">
    <property type="entry name" value="RECEPTOR-LIKE SERINE/THREONINE-PROTEIN KINASE SD1-8"/>
    <property type="match status" value="1"/>
</dbReference>
<evidence type="ECO:0000313" key="20">
    <source>
        <dbReference type="EMBL" id="DAD20610.1"/>
    </source>
</evidence>
<keyword evidence="21" id="KW-1185">Reference proteome</keyword>
<feature type="domain" description="Gnk2-homologous" evidence="19">
    <location>
        <begin position="23"/>
        <end position="125"/>
    </location>
</feature>
<keyword evidence="11" id="KW-1133">Transmembrane helix</keyword>
<keyword evidence="10" id="KW-0067">ATP-binding</keyword>
<dbReference type="Pfam" id="PF07714">
    <property type="entry name" value="PK_Tyr_Ser-Thr"/>
    <property type="match status" value="1"/>
</dbReference>
<evidence type="ECO:0000256" key="3">
    <source>
        <dbReference type="ARBA" id="ARBA00022527"/>
    </source>
</evidence>
<dbReference type="AlphaFoldDB" id="A0A822XJQ6"/>
<dbReference type="PROSITE" id="PS50011">
    <property type="entry name" value="PROTEIN_KINASE_DOM"/>
    <property type="match status" value="1"/>
</dbReference>
<comment type="caution">
    <text evidence="20">The sequence shown here is derived from an EMBL/GenBank/DDBJ whole genome shotgun (WGS) entry which is preliminary data.</text>
</comment>
<comment type="catalytic activity">
    <reaction evidence="16">
        <text>L-seryl-[protein] + ATP = O-phospho-L-seryl-[protein] + ADP + H(+)</text>
        <dbReference type="Rhea" id="RHEA:17989"/>
        <dbReference type="Rhea" id="RHEA-COMP:9863"/>
        <dbReference type="Rhea" id="RHEA-COMP:11604"/>
        <dbReference type="ChEBI" id="CHEBI:15378"/>
        <dbReference type="ChEBI" id="CHEBI:29999"/>
        <dbReference type="ChEBI" id="CHEBI:30616"/>
        <dbReference type="ChEBI" id="CHEBI:83421"/>
        <dbReference type="ChEBI" id="CHEBI:456216"/>
        <dbReference type="EC" id="2.7.11.1"/>
    </reaction>
</comment>
<dbReference type="FunFam" id="1.10.510.10:FF:001697">
    <property type="entry name" value="Uncharacterized protein"/>
    <property type="match status" value="1"/>
</dbReference>
<evidence type="ECO:0000256" key="9">
    <source>
        <dbReference type="ARBA" id="ARBA00022777"/>
    </source>
</evidence>
<keyword evidence="7" id="KW-0677">Repeat</keyword>
<feature type="chain" id="PRO_5032422234" description="non-specific serine/threonine protein kinase" evidence="17">
    <location>
        <begin position="24"/>
        <end position="611"/>
    </location>
</feature>
<evidence type="ECO:0000256" key="17">
    <source>
        <dbReference type="SAM" id="SignalP"/>
    </source>
</evidence>
<dbReference type="PANTHER" id="PTHR27002:SF814">
    <property type="entry name" value="CYSTEINE-RICH RECEPTOR-LIKE PROTEIN KINASE 10"/>
    <property type="match status" value="1"/>
</dbReference>
<name>A0A822XJQ6_NELNU</name>
<keyword evidence="9" id="KW-0418">Kinase</keyword>
<dbReference type="InterPro" id="IPR000719">
    <property type="entry name" value="Prot_kinase_dom"/>
</dbReference>
<dbReference type="CDD" id="cd14066">
    <property type="entry name" value="STKc_IRAK"/>
    <property type="match status" value="1"/>
</dbReference>
<gene>
    <name evidence="20" type="ORF">HUJ06_022073</name>
</gene>
<organism evidence="20 21">
    <name type="scientific">Nelumbo nucifera</name>
    <name type="common">Sacred lotus</name>
    <dbReference type="NCBI Taxonomy" id="4432"/>
    <lineage>
        <taxon>Eukaryota</taxon>
        <taxon>Viridiplantae</taxon>
        <taxon>Streptophyta</taxon>
        <taxon>Embryophyta</taxon>
        <taxon>Tracheophyta</taxon>
        <taxon>Spermatophyta</taxon>
        <taxon>Magnoliopsida</taxon>
        <taxon>Proteales</taxon>
        <taxon>Nelumbonaceae</taxon>
        <taxon>Nelumbo</taxon>
    </lineage>
</organism>
<keyword evidence="5" id="KW-0812">Transmembrane</keyword>
<evidence type="ECO:0000256" key="1">
    <source>
        <dbReference type="ARBA" id="ARBA00004167"/>
    </source>
</evidence>
<dbReference type="Proteomes" id="UP000607653">
    <property type="component" value="Unassembled WGS sequence"/>
</dbReference>
<reference evidence="20 21" key="1">
    <citation type="journal article" date="2020" name="Mol. Biol. Evol.">
        <title>Distinct Expression and Methylation Patterns for Genes with Different Fates following a Single Whole-Genome Duplication in Flowering Plants.</title>
        <authorList>
            <person name="Shi T."/>
            <person name="Rahmani R.S."/>
            <person name="Gugger P.F."/>
            <person name="Wang M."/>
            <person name="Li H."/>
            <person name="Zhang Y."/>
            <person name="Li Z."/>
            <person name="Wang Q."/>
            <person name="Van de Peer Y."/>
            <person name="Marchal K."/>
            <person name="Chen J."/>
        </authorList>
    </citation>
    <scope>NUCLEOTIDE SEQUENCE [LARGE SCALE GENOMIC DNA]</scope>
    <source>
        <tissue evidence="20">Leaf</tissue>
    </source>
</reference>
<evidence type="ECO:0000256" key="7">
    <source>
        <dbReference type="ARBA" id="ARBA00022737"/>
    </source>
</evidence>
<evidence type="ECO:0000256" key="5">
    <source>
        <dbReference type="ARBA" id="ARBA00022692"/>
    </source>
</evidence>
<dbReference type="PROSITE" id="PS00108">
    <property type="entry name" value="PROTEIN_KINASE_ST"/>
    <property type="match status" value="1"/>
</dbReference>
<dbReference type="Gene3D" id="1.10.510.10">
    <property type="entry name" value="Transferase(Phosphotransferase) domain 1"/>
    <property type="match status" value="1"/>
</dbReference>
<dbReference type="FunFam" id="3.30.430.20:FF:000003">
    <property type="entry name" value="Cysteine-rich RLK (RECEPTOR-like protein kinase) 10"/>
    <property type="match status" value="1"/>
</dbReference>
<evidence type="ECO:0000313" key="21">
    <source>
        <dbReference type="Proteomes" id="UP000607653"/>
    </source>
</evidence>
<dbReference type="InterPro" id="IPR021820">
    <property type="entry name" value="S-locus_recpt_kinase_C"/>
</dbReference>
<evidence type="ECO:0000259" key="19">
    <source>
        <dbReference type="PROSITE" id="PS51473"/>
    </source>
</evidence>
<evidence type="ECO:0000256" key="11">
    <source>
        <dbReference type="ARBA" id="ARBA00022989"/>
    </source>
</evidence>
<keyword evidence="13" id="KW-1015">Disulfide bond</keyword>
<dbReference type="Pfam" id="PF11883">
    <property type="entry name" value="DUF3403"/>
    <property type="match status" value="1"/>
</dbReference>
<proteinExistence type="predicted"/>
<dbReference type="GO" id="GO:0005524">
    <property type="term" value="F:ATP binding"/>
    <property type="evidence" value="ECO:0007669"/>
    <property type="project" value="UniProtKB-KW"/>
</dbReference>
<feature type="signal peptide" evidence="17">
    <location>
        <begin position="1"/>
        <end position="23"/>
    </location>
</feature>
<dbReference type="InterPro" id="IPR002902">
    <property type="entry name" value="GNK2"/>
</dbReference>
<keyword evidence="4" id="KW-0808">Transferase</keyword>
<evidence type="ECO:0000256" key="15">
    <source>
        <dbReference type="ARBA" id="ARBA00047899"/>
    </source>
</evidence>
<evidence type="ECO:0000256" key="6">
    <source>
        <dbReference type="ARBA" id="ARBA00022729"/>
    </source>
</evidence>
<sequence>MRPCCLLLLSSCFLLINISFCYAEVYNICSNTTSYTPNSLFETNLNILLPSLSSNAISTGFYNTSVGEYPDQVYGLVLCRGDATPDVCQNCLEIIIHDVKQLCPNRRGAAVWYLLCFLRYSDHRFFSSTEELVTIDFSTTAKMADPDRFLPFVKDFMGSLSFQAAFDPSNSMFAMKEQKFTVFPVHGLMQCSRDLSRNDCYECLQAAIKYYERCCYLNRGATILRFSCYFQIELYRFYQGSGETQSPALTNNTSEGIGSTNFSYKNMQIGKQVHSQDLPLIDLATLQVATSNFSWENKLGEGGFGPVYKGELPNGKKIAVKRLSKSSVQGLEEFKNEVTLIARLQHKNLVRLLGCCIEREEKMLIYEFMPNSSLNVFLFDPQRHSQLDWGRRFSIINGIARGLLYLHEDSRFKIIHRDLKASNVLLDEEMNPRISDFGMARIFAGNQNQDKTNRVVGTYGYMAPEYAMAGLFSVKSDVFSFGVLLLEIICGKKNNSLQLPELSKSLLTYAWRLWSEGKGLDFLDPSIIDSCPTSQGLRCIHIGLLCVQEAAADRPTMSNIVVMLGSESIALPQPKKLAFSVERSVINSDQSSTSGKVGSVNDVTISNIAPR</sequence>
<evidence type="ECO:0000256" key="16">
    <source>
        <dbReference type="ARBA" id="ARBA00048679"/>
    </source>
</evidence>